<keyword evidence="3" id="KW-1185">Reference proteome</keyword>
<dbReference type="RefSeq" id="WP_091516741.1">
    <property type="nucleotide sequence ID" value="NZ_FNFH01000008.1"/>
</dbReference>
<gene>
    <name evidence="2" type="ORF">SAMN05216212_3165</name>
</gene>
<accession>A0A1G9EKD6</accession>
<evidence type="ECO:0000313" key="3">
    <source>
        <dbReference type="Proteomes" id="UP000199305"/>
    </source>
</evidence>
<reference evidence="3" key="1">
    <citation type="submission" date="2016-10" db="EMBL/GenBank/DDBJ databases">
        <authorList>
            <person name="Varghese N."/>
            <person name="Submissions S."/>
        </authorList>
    </citation>
    <scope>NUCLEOTIDE SEQUENCE [LARGE SCALE GENOMIC DNA]</scope>
    <source>
        <strain evidence="3">CGMCC 1.10658</strain>
    </source>
</reference>
<name>A0A1G9EKD6_9GAMM</name>
<organism evidence="2 3">
    <name type="scientific">Microbulbifer yueqingensis</name>
    <dbReference type="NCBI Taxonomy" id="658219"/>
    <lineage>
        <taxon>Bacteria</taxon>
        <taxon>Pseudomonadati</taxon>
        <taxon>Pseudomonadota</taxon>
        <taxon>Gammaproteobacteria</taxon>
        <taxon>Cellvibrionales</taxon>
        <taxon>Microbulbiferaceae</taxon>
        <taxon>Microbulbifer</taxon>
    </lineage>
</organism>
<dbReference type="EMBL" id="FNFH01000008">
    <property type="protein sequence ID" value="SDK76485.1"/>
    <property type="molecule type" value="Genomic_DNA"/>
</dbReference>
<feature type="coiled-coil region" evidence="1">
    <location>
        <begin position="51"/>
        <end position="115"/>
    </location>
</feature>
<proteinExistence type="predicted"/>
<evidence type="ECO:0000313" key="2">
    <source>
        <dbReference type="EMBL" id="SDK76485.1"/>
    </source>
</evidence>
<dbReference type="Proteomes" id="UP000199305">
    <property type="component" value="Unassembled WGS sequence"/>
</dbReference>
<sequence>MSIVNTVREFLVATFWPWFKEYAWPIIKQHLIEIISSLVKIISEKIQGKMAEKASSQVNDFEVQAAKAEQSAMDSLDPNEIKKLKREAQIWREVAERLKKDNAALVKDLAEIAEKSKIDTINSLKNTELDIATEGENAIFTIGGTARSLPLVEGK</sequence>
<protein>
    <submittedName>
        <fullName evidence="2">Uncharacterized protein</fullName>
    </submittedName>
</protein>
<evidence type="ECO:0000256" key="1">
    <source>
        <dbReference type="SAM" id="Coils"/>
    </source>
</evidence>
<keyword evidence="1" id="KW-0175">Coiled coil</keyword>
<dbReference type="AlphaFoldDB" id="A0A1G9EKD6"/>